<keyword evidence="1" id="KW-0472">Membrane</keyword>
<evidence type="ECO:0000259" key="2">
    <source>
        <dbReference type="Pfam" id="PF24604"/>
    </source>
</evidence>
<feature type="transmembrane region" description="Helical" evidence="1">
    <location>
        <begin position="39"/>
        <end position="58"/>
    </location>
</feature>
<keyword evidence="1" id="KW-0812">Transmembrane</keyword>
<evidence type="ECO:0000313" key="3">
    <source>
        <dbReference type="EMBL" id="GAA4014992.1"/>
    </source>
</evidence>
<dbReference type="InterPro" id="IPR011990">
    <property type="entry name" value="TPR-like_helical_dom_sf"/>
</dbReference>
<keyword evidence="1" id="KW-1133">Transmembrane helix</keyword>
<dbReference type="Pfam" id="PF13429">
    <property type="entry name" value="TPR_15"/>
    <property type="match status" value="1"/>
</dbReference>
<dbReference type="SUPFAM" id="SSF48452">
    <property type="entry name" value="TPR-like"/>
    <property type="match status" value="1"/>
</dbReference>
<dbReference type="Proteomes" id="UP001501353">
    <property type="component" value="Unassembled WGS sequence"/>
</dbReference>
<dbReference type="EMBL" id="BAAAZE010000005">
    <property type="protein sequence ID" value="GAA4014992.1"/>
    <property type="molecule type" value="Genomic_DNA"/>
</dbReference>
<proteinExistence type="predicted"/>
<protein>
    <recommendedName>
        <fullName evidence="2">PelB C-terminal domain-containing protein</fullName>
    </recommendedName>
</protein>
<gene>
    <name evidence="3" type="ORF">GCM10022212_07050</name>
</gene>
<keyword evidence="4" id="KW-1185">Reference proteome</keyword>
<name>A0ABP7SQW3_9BURK</name>
<comment type="caution">
    <text evidence="3">The sequence shown here is derived from an EMBL/GenBank/DDBJ whole genome shotgun (WGS) entry which is preliminary data.</text>
</comment>
<evidence type="ECO:0000256" key="1">
    <source>
        <dbReference type="SAM" id="Phobius"/>
    </source>
</evidence>
<reference evidence="4" key="1">
    <citation type="journal article" date="2019" name="Int. J. Syst. Evol. Microbiol.">
        <title>The Global Catalogue of Microorganisms (GCM) 10K type strain sequencing project: providing services to taxonomists for standard genome sequencing and annotation.</title>
        <authorList>
            <consortium name="The Broad Institute Genomics Platform"/>
            <consortium name="The Broad Institute Genome Sequencing Center for Infectious Disease"/>
            <person name="Wu L."/>
            <person name="Ma J."/>
        </authorList>
    </citation>
    <scope>NUCLEOTIDE SEQUENCE [LARGE SCALE GENOMIC DNA]</scope>
    <source>
        <strain evidence="4">JCM 16673</strain>
    </source>
</reference>
<sequence length="1343" mass="147005">MRGMMRKPPIPGVRAPNQRHTAWYSIDTGYQRMGLFSPWTIAGFGLAVAIGLLLVYPYSTLEQRLTASGSDSKPDRLTVEYLKVFLKAEPNALALRAALVEQLIRLGSFREAREAMLGLKRATNPAVRLDAEWQELGMLEGEAYAAPEGSLQRKNGVRLLHAQLTVLLDLPQDPQHLLVLARKALAAGDVQIAARAFQKIAALPEILAPDIYAEAARASLGLGNYRTAADLYFRAMVYTPLINQRRAYFLAGMQTLQATGNPGLLVAEADLRVGMLINDTETLLFLARMAQSANRLDAAERYAKLLLKLSLLERWQHYELQQHGIALVAWQSPADFYAGLNRAPTGPVRILRVAGAAAKEAAPGLAFNEEAYSLSYSIFLSNRNLADARRVAESAVQQRPDDALWRKRLAQVSEWDTAPAAALPQWLAYARLTGDEAAWDTVLRLGIGLSDLDAQLTATEHKVAIDPANLAMLERLLQLYESAGQPERAMTLLRTRLAQPASSRATRQRELNLLARLAERTGRDDEALATLQRLQTEFGTDSRVALRIANMLYQRNQTAAAFAALERAAPTAPVTDAAFWRAYAEVAKLLQNDAVAEIGYRNLLAGDVQTDDDLTNLIALLETTRPLAAARLAEFAFATKGNPRTALQALNLRARIGDWSAARALLARLTPDQRRVLEQDSNFLSLRATIAQSSNDLPGAARDLRAALALRPDDMELRAGLVWVLIATRDIAPLKKALALWAGDAEKNSALWDPYAAAYMTINRQDLALHWFRKGGFKADDYLWLMSYAEALDANSQKDLAWRIRRRAWLDLRDPAVLRKANPEQLGALRDRLAAVAPLFMSGDGSERVMQALLRADVRTLIADAPALPTPRSGKELLAQLDVAGERPLPLLEQADKQRAAQREPDPMTALLSPAQGASRPHDDARLSATARELALAYALNRNANDLAAAWFASRFAGQLSKPLWGELSLVLASDDRTQLNRLLDDLPDWLPMYDRIEAAQRAGRPALAQTLAFDQLALLPQDEDLHLRLTTMTTAQPANLSFDVTQMTVSPLSARETQLQTSVDLTPGLKLTVGLTERQYGSLDDAALVNLPGTDRQLELSLRKQLDDGFVSATVQQRQGAGTNTGLRLEYSLSLTPAISVAGQFGVRQLATESALLRVAAMRDGVESTVTYAISRAEYIRLGLAWHRYASQAGTVLGSGGNWSAEAGSHLRLEYPNLTVRLFASGSSYRDRGQVDALFASILPPGTDPTTIRALPVNERIVGISLGLGTVIENRYSRAWRPFAEIGATRSDVAGGGYNLRAGIAGSVLGQDLMTLRGLRVSGSAASPQGSQEVGLDYKWFF</sequence>
<accession>A0ABP7SQW3</accession>
<organism evidence="3 4">
    <name type="scientific">Actimicrobium antarcticum</name>
    <dbReference type="NCBI Taxonomy" id="1051899"/>
    <lineage>
        <taxon>Bacteria</taxon>
        <taxon>Pseudomonadati</taxon>
        <taxon>Pseudomonadota</taxon>
        <taxon>Betaproteobacteria</taxon>
        <taxon>Burkholderiales</taxon>
        <taxon>Oxalobacteraceae</taxon>
        <taxon>Actimicrobium</taxon>
    </lineage>
</organism>
<dbReference type="InterPro" id="IPR057306">
    <property type="entry name" value="B-barrel_PelB_C"/>
</dbReference>
<dbReference type="Gene3D" id="1.25.40.10">
    <property type="entry name" value="Tetratricopeptide repeat domain"/>
    <property type="match status" value="3"/>
</dbReference>
<feature type="domain" description="PelB C-terminal" evidence="2">
    <location>
        <begin position="1036"/>
        <end position="1342"/>
    </location>
</feature>
<evidence type="ECO:0000313" key="4">
    <source>
        <dbReference type="Proteomes" id="UP001501353"/>
    </source>
</evidence>
<dbReference type="Pfam" id="PF24604">
    <property type="entry name" value="B-barrel_PelB_C"/>
    <property type="match status" value="1"/>
</dbReference>